<dbReference type="OrthoDB" id="6130210at2759"/>
<comment type="caution">
    <text evidence="1">The sequence shown here is derived from an EMBL/GenBank/DDBJ whole genome shotgun (WGS) entry which is preliminary data.</text>
</comment>
<evidence type="ECO:0000313" key="2">
    <source>
        <dbReference type="Proteomes" id="UP000230750"/>
    </source>
</evidence>
<name>A0A2G8JIP4_STIJA</name>
<organism evidence="1 2">
    <name type="scientific">Stichopus japonicus</name>
    <name type="common">Sea cucumber</name>
    <dbReference type="NCBI Taxonomy" id="307972"/>
    <lineage>
        <taxon>Eukaryota</taxon>
        <taxon>Metazoa</taxon>
        <taxon>Echinodermata</taxon>
        <taxon>Eleutherozoa</taxon>
        <taxon>Echinozoa</taxon>
        <taxon>Holothuroidea</taxon>
        <taxon>Aspidochirotacea</taxon>
        <taxon>Aspidochirotida</taxon>
        <taxon>Stichopodidae</taxon>
        <taxon>Apostichopus</taxon>
    </lineage>
</organism>
<gene>
    <name evidence="1" type="ORF">BSL78_27578</name>
</gene>
<protein>
    <submittedName>
        <fullName evidence="1">Uncharacterized protein</fullName>
    </submittedName>
</protein>
<reference evidence="1 2" key="1">
    <citation type="journal article" date="2017" name="PLoS Biol.">
        <title>The sea cucumber genome provides insights into morphological evolution and visceral regeneration.</title>
        <authorList>
            <person name="Zhang X."/>
            <person name="Sun L."/>
            <person name="Yuan J."/>
            <person name="Sun Y."/>
            <person name="Gao Y."/>
            <person name="Zhang L."/>
            <person name="Li S."/>
            <person name="Dai H."/>
            <person name="Hamel J.F."/>
            <person name="Liu C."/>
            <person name="Yu Y."/>
            <person name="Liu S."/>
            <person name="Lin W."/>
            <person name="Guo K."/>
            <person name="Jin S."/>
            <person name="Xu P."/>
            <person name="Storey K.B."/>
            <person name="Huan P."/>
            <person name="Zhang T."/>
            <person name="Zhou Y."/>
            <person name="Zhang J."/>
            <person name="Lin C."/>
            <person name="Li X."/>
            <person name="Xing L."/>
            <person name="Huo D."/>
            <person name="Sun M."/>
            <person name="Wang L."/>
            <person name="Mercier A."/>
            <person name="Li F."/>
            <person name="Yang H."/>
            <person name="Xiang J."/>
        </authorList>
    </citation>
    <scope>NUCLEOTIDE SEQUENCE [LARGE SCALE GENOMIC DNA]</scope>
    <source>
        <strain evidence="1">Shaxun</strain>
        <tissue evidence="1">Muscle</tissue>
    </source>
</reference>
<dbReference type="EMBL" id="MRZV01001864">
    <property type="protein sequence ID" value="PIK35598.1"/>
    <property type="molecule type" value="Genomic_DNA"/>
</dbReference>
<accession>A0A2G8JIP4</accession>
<dbReference type="PANTHER" id="PTHR36981">
    <property type="entry name" value="ZGC:195170"/>
    <property type="match status" value="1"/>
</dbReference>
<dbReference type="STRING" id="307972.A0A2G8JIP4"/>
<evidence type="ECO:0000313" key="1">
    <source>
        <dbReference type="EMBL" id="PIK35598.1"/>
    </source>
</evidence>
<dbReference type="AlphaFoldDB" id="A0A2G8JIP4"/>
<dbReference type="Proteomes" id="UP000230750">
    <property type="component" value="Unassembled WGS sequence"/>
</dbReference>
<keyword evidence="2" id="KW-1185">Reference proteome</keyword>
<dbReference type="PANTHER" id="PTHR36981:SF1">
    <property type="entry name" value="P2X PURINORECEPTOR 7 INTRACELLULAR DOMAIN-CONTAINING PROTEIN"/>
    <property type="match status" value="1"/>
</dbReference>
<proteinExistence type="predicted"/>
<sequence>MAAGGIDKEYSDNEEGIEMEDMVDDRGEVFPYMFEPETSGEETGSDSDVEINRLNGTQWCHCGHCVVMPTARECRCCREIGKVRNVMDEEGATCITLHPGFEAVCLNHGCYRQPTTCTVNSMVAVHRKIASMTGFHMIILQEIQTHSIQTTCTDVLAVFREGGSCCSTILCSKEDSSSFSI</sequence>